<dbReference type="ExpressionAtlas" id="Q9LP66">
    <property type="expression patterns" value="baseline and differential"/>
</dbReference>
<proteinExistence type="predicted"/>
<accession>Q9LP66</accession>
<name>Q9LP66_ARATH</name>
<feature type="region of interest" description="Disordered" evidence="1">
    <location>
        <begin position="23"/>
        <end position="67"/>
    </location>
</feature>
<feature type="domain" description="Homologous recombination OB-fold protein OB-fold" evidence="2">
    <location>
        <begin position="171"/>
        <end position="266"/>
    </location>
</feature>
<reference evidence="3" key="3">
    <citation type="submission" date="2000-06" db="EMBL/GenBank/DDBJ databases">
        <authorList>
            <person name="Cheuk R."/>
            <person name="Shinn P."/>
            <person name="Brooks S."/>
            <person name="Buehler E."/>
            <person name="Chao Q."/>
            <person name="Johnson-Hopson C."/>
            <person name="Khan S."/>
            <person name="Kim C."/>
            <person name="Altafi H."/>
            <person name="Bei B."/>
            <person name="Chin C."/>
            <person name="Chiou J."/>
            <person name="Choi E."/>
            <person name="Conn L."/>
            <person name="Conway A."/>
            <person name="Gonzalez A."/>
            <person name="Hansen N."/>
            <person name="Howing B."/>
            <person name="Koo T."/>
            <person name="Lam B."/>
            <person name="Lee J."/>
            <person name="Lenz C."/>
            <person name="Li J."/>
            <person name="Liu A."/>
            <person name="Liu J."/>
            <person name="Liu S."/>
            <person name="Mukharsky N."/>
            <person name="Nguyen M."/>
            <person name="Palm C."/>
            <person name="Pham P."/>
            <person name="Sakano H."/>
            <person name="Schwartz J."/>
            <person name="Southwick A."/>
            <person name="Thaveri A."/>
            <person name="Toriumi M."/>
            <person name="Vaysberg M."/>
            <person name="Yu G."/>
            <person name="Davis R."/>
            <person name="Federspiel N."/>
            <person name="Theologis A."/>
            <person name="Ecker J."/>
        </authorList>
    </citation>
    <scope>NUCLEOTIDE SEQUENCE</scope>
</reference>
<dbReference type="InterPro" id="IPR058570">
    <property type="entry name" value="HROB_OB"/>
</dbReference>
<feature type="compositionally biased region" description="Polar residues" evidence="1">
    <location>
        <begin position="36"/>
        <end position="59"/>
    </location>
</feature>
<dbReference type="PANTHER" id="PTHR14523:SF1">
    <property type="entry name" value="HOMOLOGOUS RECOMBINATION OB-FOLD PROTEIN"/>
    <property type="match status" value="1"/>
</dbReference>
<organism evidence="3">
    <name type="scientific">Arabidopsis thaliana</name>
    <name type="common">Mouse-ear cress</name>
    <dbReference type="NCBI Taxonomy" id="3702"/>
    <lineage>
        <taxon>Eukaryota</taxon>
        <taxon>Viridiplantae</taxon>
        <taxon>Streptophyta</taxon>
        <taxon>Embryophyta</taxon>
        <taxon>Tracheophyta</taxon>
        <taxon>Spermatophyta</taxon>
        <taxon>Magnoliopsida</taxon>
        <taxon>eudicotyledons</taxon>
        <taxon>Gunneridae</taxon>
        <taxon>Pentapetalae</taxon>
        <taxon>rosids</taxon>
        <taxon>malvids</taxon>
        <taxon>Brassicales</taxon>
        <taxon>Brassicaceae</taxon>
        <taxon>Camelineae</taxon>
        <taxon>Arabidopsis</taxon>
    </lineage>
</organism>
<dbReference type="EMBL" id="AC020889">
    <property type="protein sequence ID" value="AAF79710.1"/>
    <property type="molecule type" value="Genomic_DNA"/>
</dbReference>
<evidence type="ECO:0000259" key="2">
    <source>
        <dbReference type="Pfam" id="PF15072"/>
    </source>
</evidence>
<evidence type="ECO:0000313" key="3">
    <source>
        <dbReference type="EMBL" id="AAF79710.1"/>
    </source>
</evidence>
<reference evidence="3" key="2">
    <citation type="submission" date="2000-02" db="EMBL/GenBank/DDBJ databases">
        <title>Genomic sequence for Arabidopsis thaliana BAC T1N15 from chromosome I.</title>
        <authorList>
            <person name="Chao Q."/>
            <person name="Brooks S."/>
            <person name="Buehler E."/>
            <person name="Johnson-Hopson C."/>
            <person name="Khan S."/>
            <person name="Kim C."/>
            <person name="Shinn P."/>
            <person name="Altafi H."/>
            <person name="Bei Q."/>
            <person name="Chin C."/>
            <person name="Chiou J."/>
            <person name="Choi E."/>
            <person name="Conn L."/>
            <person name="Conway A."/>
            <person name="Gonzales A."/>
            <person name="Hansen N."/>
            <person name="Howng B."/>
            <person name="Koo T."/>
            <person name="Lam B."/>
            <person name="Lee J."/>
            <person name="Lenz C."/>
            <person name="Li J."/>
            <person name="Liu A."/>
            <person name="Liu K."/>
            <person name="Liu S."/>
            <person name="Mukharsky N."/>
            <person name="Nguyen M."/>
            <person name="Palm C."/>
            <person name="Pham P."/>
            <person name="Sakano H."/>
            <person name="Schwartz J."/>
            <person name="Southwick A."/>
            <person name="Thaveri A."/>
            <person name="Toriumi M."/>
            <person name="Vaysberg M."/>
            <person name="Yu G."/>
            <person name="Federspiel N.A."/>
            <person name="Theologis A."/>
            <person name="Ecker J.R."/>
        </authorList>
    </citation>
    <scope>NUCLEOTIDE SEQUENCE</scope>
</reference>
<reference key="1">
    <citation type="journal article" date="2000" name="Nature">
        <title>Sequence and analysis of chromosome 1 of the plant Arabidopsis thaliana.</title>
        <authorList>
            <person name="Theologis A."/>
            <person name="Ecker J.R."/>
            <person name="Palm C.J."/>
            <person name="Federspiel N.A."/>
            <person name="Kaul S."/>
            <person name="White O."/>
            <person name="Alonso J."/>
            <person name="Altafi H."/>
            <person name="Araujo R."/>
            <person name="Bowman C.L."/>
            <person name="Brooks S.Y."/>
            <person name="Buehler E."/>
            <person name="Chan A."/>
            <person name="Chao Q."/>
            <person name="Chen H."/>
            <person name="Cheuk R.F."/>
            <person name="Chin C.W."/>
            <person name="Chung M.K."/>
            <person name="Conn L."/>
            <person name="Conway A.B."/>
            <person name="Conway A.R."/>
            <person name="Creasy T.H."/>
            <person name="Dewar K."/>
            <person name="Dunn P."/>
            <person name="Etgu P."/>
            <person name="Feldblyum T.V."/>
            <person name="Feng J."/>
            <person name="Fong B."/>
            <person name="Fujii C.Y."/>
            <person name="Gill J.E."/>
            <person name="Goldsmith A.D."/>
            <person name="Haas B."/>
            <person name="Hansen N.F."/>
            <person name="Hughes B."/>
            <person name="Huizar L."/>
            <person name="Hunter J.L."/>
            <person name="Jenkins J."/>
            <person name="Johnson-Hopson C."/>
            <person name="Khan S."/>
            <person name="Khaykin E."/>
            <person name="Kim C.J."/>
            <person name="Koo H.L."/>
            <person name="Kremenetskaia I."/>
            <person name="Kurtz D.B."/>
            <person name="Kwan A."/>
            <person name="Lam B."/>
            <person name="Langin-Hooper S."/>
            <person name="Lee A."/>
            <person name="Lee J.M."/>
            <person name="Lenz C.A."/>
            <person name="Li J.H."/>
            <person name="Li Y."/>
            <person name="Lin X."/>
            <person name="Liu S.X."/>
            <person name="Liu Z.A."/>
            <person name="Luros J.S."/>
            <person name="Maiti R."/>
            <person name="Marziali A."/>
            <person name="Militscher J."/>
            <person name="Miranda M."/>
            <person name="Nguyen M."/>
            <person name="Nierman W.C."/>
            <person name="Osborne B.I."/>
            <person name="Pai G."/>
            <person name="Peterson J."/>
            <person name="Pham P.K."/>
            <person name="Rizzo M."/>
            <person name="Rooney T."/>
            <person name="Rowley D."/>
            <person name="Sakano H."/>
            <person name="Salzberg S.L."/>
            <person name="Schwartz J.R."/>
            <person name="Shinn P."/>
            <person name="Southwick A.M."/>
            <person name="Sun H."/>
            <person name="Tallon L.J."/>
            <person name="Tambunga G."/>
            <person name="Toriumi M.J."/>
            <person name="Town C.D."/>
            <person name="Utterback T."/>
            <person name="Van Aken S."/>
            <person name="Vaysberg M."/>
            <person name="Vysotskaia V.S."/>
            <person name="Walker M."/>
            <person name="Wu D."/>
            <person name="Yu G."/>
            <person name="Fraser C.M."/>
            <person name="Venter J.C."/>
            <person name="Davis R.W."/>
        </authorList>
    </citation>
    <scope>NUCLEOTIDE SEQUENCE [LARGE SCALE GENOMIC DNA]</scope>
    <source>
        <strain>cv. Columbia</strain>
    </source>
</reference>
<dbReference type="GO" id="GO:0000725">
    <property type="term" value="P:recombinational repair"/>
    <property type="evidence" value="ECO:0007669"/>
    <property type="project" value="InterPro"/>
</dbReference>
<dbReference type="Pfam" id="PF15072">
    <property type="entry name" value="HROB"/>
    <property type="match status" value="1"/>
</dbReference>
<dbReference type="PANTHER" id="PTHR14523">
    <property type="entry name" value="UNCHARACTERIZED PROTEIN C17ORF53 HOMOLOG"/>
    <property type="match status" value="1"/>
</dbReference>
<dbReference type="AlphaFoldDB" id="Q9LP66"/>
<evidence type="ECO:0000256" key="1">
    <source>
        <dbReference type="SAM" id="MobiDB-lite"/>
    </source>
</evidence>
<feature type="region of interest" description="Disordered" evidence="1">
    <location>
        <begin position="415"/>
        <end position="434"/>
    </location>
</feature>
<protein>
    <submittedName>
        <fullName evidence="3">T1N15.20</fullName>
    </submittedName>
</protein>
<dbReference type="InterPro" id="IPR028045">
    <property type="entry name" value="HROB"/>
</dbReference>
<sequence>MRDMNSQAEVDQWEALDLGDSELPSFLRPCKRKSPTRSLQPHAQQQNPKAGFNSNTNHRPTLRRCSSPDKFLEESYSRSLIPGPAGVVQVAIRRKMNKDPKSFNEHGEPIPTQEFLRKAAEEPDWEDKDFSEDPWVSTVDYIRSEGLLSNGGNAIGTPVSEIKRRCDSWGKVDQVVAIVKTCTPNGLGDVMVTLKDPTGTIDASVHRKVISESEFGRDIRVGAVVILKQVCCFSLRRQNKSHVCAPSRSSTYLNITLKNISKVITKDTPVLPNQNDSEMSAKNHVSVNGLPKQNDSEMSGKNLVPVNENEEYLRLQPNVFSVEQSTTQGIMNNLRQNAKGSSEALHDIEMVDINPAEGSKSSPKKGVTKNHCEVRMEQTLLGKHDSISQTEQQLYEDVATETDIADCIRPAKQIRRSSQSQIDEQESVMGNPDEVTTRTTIHKSQSMASTISLPQWTDEQLEELFAFD</sequence>